<dbReference type="InterPro" id="IPR007223">
    <property type="entry name" value="Peroxin-13_N"/>
</dbReference>
<evidence type="ECO:0000256" key="8">
    <source>
        <dbReference type="ARBA" id="ARBA00023140"/>
    </source>
</evidence>
<comment type="subcellular location">
    <subcellularLocation>
        <location evidence="10">Peroxisome membrane</location>
    </subcellularLocation>
</comment>
<keyword evidence="13" id="KW-1185">Reference proteome</keyword>
<evidence type="ECO:0000256" key="5">
    <source>
        <dbReference type="ARBA" id="ARBA00022989"/>
    </source>
</evidence>
<dbReference type="PANTHER" id="PTHR19332">
    <property type="entry name" value="PEROXISOMAL MEMBRANE PROTEIN PEX13"/>
    <property type="match status" value="1"/>
</dbReference>
<keyword evidence="8" id="KW-0576">Peroxisome</keyword>
<keyword evidence="5" id="KW-1133">Transmembrane helix</keyword>
<dbReference type="PANTHER" id="PTHR19332:SF1">
    <property type="entry name" value="PEROXISOMAL MEMBRANE PROTEIN PEX13"/>
    <property type="match status" value="1"/>
</dbReference>
<gene>
    <name evidence="14" type="primary">LOC106466568</name>
</gene>
<keyword evidence="7" id="KW-0472">Membrane</keyword>
<accession>A0ABM1T352</accession>
<feature type="region of interest" description="Disordered" evidence="11">
    <location>
        <begin position="435"/>
        <end position="465"/>
    </location>
</feature>
<evidence type="ECO:0000256" key="7">
    <source>
        <dbReference type="ARBA" id="ARBA00023136"/>
    </source>
</evidence>
<evidence type="ECO:0000256" key="2">
    <source>
        <dbReference type="ARBA" id="ARBA00022448"/>
    </source>
</evidence>
<keyword evidence="3" id="KW-0812">Transmembrane</keyword>
<evidence type="ECO:0000256" key="3">
    <source>
        <dbReference type="ARBA" id="ARBA00022692"/>
    </source>
</evidence>
<evidence type="ECO:0000256" key="11">
    <source>
        <dbReference type="SAM" id="MobiDB-lite"/>
    </source>
</evidence>
<evidence type="ECO:0000256" key="9">
    <source>
        <dbReference type="ARBA" id="ARBA00029693"/>
    </source>
</evidence>
<sequence>MMFLGDNMASPLKPWEAGRLKQNVQYTDWNSTQASGTATQPQLQSSAGFQRRSDITRLTSGVSRVPPPIPPRPDQSLSAYRRYSPGFSYSPYSSLSSPYYSSMYSGYPGYGFPGQYGYGPDHQGGAVGSSFIRLAEESSRQAFQSIESIVQAFSSVSMMLESTYHAVYSSFRAVLGVADHFSRLRNHLAQVLTTLALFRKLLWLYRRFLYLLGIRKEHPDTEEVWSFASQTATIGINGETVTQNKSSWPIIMFFGVVFGAPWLIWKLLSSVVGIEAGVYCRDALLEGIHLPATFLPSFIFAGIPESLESWIDVACLTLIVVIFKTSVKFSSFLELQPRTRDWVLATVDHKSAGLVPANYVKILGKRAGLKCHQSLNARSFAEPGQGSQIETDVAVTSTDANISQPNISALANDSKLASKSVSSTVISSSLPKQSTVASSLPSVPEASGFSQVNPMITTNTGDSVH</sequence>
<evidence type="ECO:0000256" key="10">
    <source>
        <dbReference type="ARBA" id="ARBA00046271"/>
    </source>
</evidence>
<evidence type="ECO:0000256" key="4">
    <source>
        <dbReference type="ARBA" id="ARBA00022927"/>
    </source>
</evidence>
<evidence type="ECO:0000256" key="6">
    <source>
        <dbReference type="ARBA" id="ARBA00023010"/>
    </source>
</evidence>
<dbReference type="GeneID" id="106466568"/>
<reference evidence="14" key="1">
    <citation type="submission" date="2025-08" db="UniProtKB">
        <authorList>
            <consortium name="RefSeq"/>
        </authorList>
    </citation>
    <scope>IDENTIFICATION</scope>
    <source>
        <tissue evidence="14">Muscle</tissue>
    </source>
</reference>
<keyword evidence="4" id="KW-0653">Protein transport</keyword>
<feature type="region of interest" description="Disordered" evidence="11">
    <location>
        <begin position="32"/>
        <end position="52"/>
    </location>
</feature>
<dbReference type="RefSeq" id="XP_022250308.1">
    <property type="nucleotide sequence ID" value="XM_022394600.1"/>
</dbReference>
<evidence type="ECO:0000259" key="12">
    <source>
        <dbReference type="Pfam" id="PF04088"/>
    </source>
</evidence>
<proteinExistence type="inferred from homology"/>
<protein>
    <recommendedName>
        <fullName evidence="9">Peroxin-13</fullName>
    </recommendedName>
</protein>
<dbReference type="InterPro" id="IPR035463">
    <property type="entry name" value="Pex13"/>
</dbReference>
<feature type="compositionally biased region" description="Polar residues" evidence="11">
    <location>
        <begin position="32"/>
        <end position="48"/>
    </location>
</feature>
<dbReference type="Pfam" id="PF04088">
    <property type="entry name" value="Peroxin-13_N"/>
    <property type="match status" value="1"/>
</dbReference>
<evidence type="ECO:0000313" key="14">
    <source>
        <dbReference type="RefSeq" id="XP_022250308.1"/>
    </source>
</evidence>
<comment type="similarity">
    <text evidence="1">Belongs to the peroxin-13 family.</text>
</comment>
<keyword evidence="2" id="KW-0813">Transport</keyword>
<keyword evidence="6" id="KW-0811">Translocation</keyword>
<organism evidence="13 14">
    <name type="scientific">Limulus polyphemus</name>
    <name type="common">Atlantic horseshoe crab</name>
    <dbReference type="NCBI Taxonomy" id="6850"/>
    <lineage>
        <taxon>Eukaryota</taxon>
        <taxon>Metazoa</taxon>
        <taxon>Ecdysozoa</taxon>
        <taxon>Arthropoda</taxon>
        <taxon>Chelicerata</taxon>
        <taxon>Merostomata</taxon>
        <taxon>Xiphosura</taxon>
        <taxon>Limulidae</taxon>
        <taxon>Limulus</taxon>
    </lineage>
</organism>
<name>A0ABM1T352_LIMPO</name>
<evidence type="ECO:0000256" key="1">
    <source>
        <dbReference type="ARBA" id="ARBA00006033"/>
    </source>
</evidence>
<evidence type="ECO:0000313" key="13">
    <source>
        <dbReference type="Proteomes" id="UP000694941"/>
    </source>
</evidence>
<dbReference type="Proteomes" id="UP000694941">
    <property type="component" value="Unplaced"/>
</dbReference>
<feature type="compositionally biased region" description="Polar residues" evidence="11">
    <location>
        <begin position="448"/>
        <end position="465"/>
    </location>
</feature>
<feature type="domain" description="Peroxin 13 N-terminal" evidence="12">
    <location>
        <begin position="131"/>
        <end position="268"/>
    </location>
</feature>